<evidence type="ECO:0000256" key="4">
    <source>
        <dbReference type="ARBA" id="ARBA00022519"/>
    </source>
</evidence>
<keyword evidence="3" id="KW-1003">Cell membrane</keyword>
<dbReference type="InterPro" id="IPR006507">
    <property type="entry name" value="UPF0283"/>
</dbReference>
<evidence type="ECO:0000256" key="5">
    <source>
        <dbReference type="ARBA" id="ARBA00022692"/>
    </source>
</evidence>
<proteinExistence type="inferred from homology"/>
<evidence type="ECO:0000313" key="9">
    <source>
        <dbReference type="EMBL" id="GAA3526755.1"/>
    </source>
</evidence>
<keyword evidence="5 8" id="KW-0812">Transmembrane</keyword>
<gene>
    <name evidence="9" type="ORF">GCM10022394_02340</name>
</gene>
<comment type="subcellular location">
    <subcellularLocation>
        <location evidence="1">Cell inner membrane</location>
        <topology evidence="1">Multi-pass membrane protein</topology>
    </subcellularLocation>
</comment>
<keyword evidence="7 8" id="KW-0472">Membrane</keyword>
<evidence type="ECO:0000256" key="1">
    <source>
        <dbReference type="ARBA" id="ARBA00004429"/>
    </source>
</evidence>
<keyword evidence="10" id="KW-1185">Reference proteome</keyword>
<comment type="similarity">
    <text evidence="2">Belongs to the UPF0283 family.</text>
</comment>
<dbReference type="Pfam" id="PF05128">
    <property type="entry name" value="DUF697"/>
    <property type="match status" value="1"/>
</dbReference>
<dbReference type="InterPro" id="IPR021147">
    <property type="entry name" value="DUF697"/>
</dbReference>
<keyword evidence="4" id="KW-0997">Cell inner membrane</keyword>
<feature type="transmembrane region" description="Helical" evidence="8">
    <location>
        <begin position="53"/>
        <end position="74"/>
    </location>
</feature>
<evidence type="ECO:0000256" key="8">
    <source>
        <dbReference type="SAM" id="Phobius"/>
    </source>
</evidence>
<protein>
    <submittedName>
        <fullName evidence="9">TIGR01620 family protein</fullName>
    </submittedName>
</protein>
<dbReference type="RefSeq" id="WP_344953874.1">
    <property type="nucleotide sequence ID" value="NZ_BAABCX010000001.1"/>
</dbReference>
<dbReference type="PANTHER" id="PTHR39342:SF1">
    <property type="entry name" value="UPF0283 MEMBRANE PROTEIN YCJF"/>
    <property type="match status" value="1"/>
</dbReference>
<comment type="caution">
    <text evidence="9">The sequence shown here is derived from an EMBL/GenBank/DDBJ whole genome shotgun (WGS) entry which is preliminary data.</text>
</comment>
<dbReference type="NCBIfam" id="TIGR01620">
    <property type="entry name" value="hyp_HI0043"/>
    <property type="match status" value="1"/>
</dbReference>
<organism evidence="9 10">
    <name type="scientific">Zobellella aerophila</name>
    <dbReference type="NCBI Taxonomy" id="870480"/>
    <lineage>
        <taxon>Bacteria</taxon>
        <taxon>Pseudomonadati</taxon>
        <taxon>Pseudomonadota</taxon>
        <taxon>Gammaproteobacteria</taxon>
        <taxon>Aeromonadales</taxon>
        <taxon>Aeromonadaceae</taxon>
        <taxon>Zobellella</taxon>
    </lineage>
</organism>
<evidence type="ECO:0000256" key="2">
    <source>
        <dbReference type="ARBA" id="ARBA00008255"/>
    </source>
</evidence>
<feature type="transmembrane region" description="Helical" evidence="8">
    <location>
        <begin position="86"/>
        <end position="104"/>
    </location>
</feature>
<sequence length="332" mass="36516">MKLKGKVVLDSSLEGPAADPVRAAQDFSADDFIRVDEAGPVLPGDLRPGRRHLLWWAGLGLMLGLLVLHSAIGLWQTWQQSQLLGAAWSLALGLLAMAALGAVIRELRLLRRLARVSRHRERAEQLLQQQGEGRARTFCEQLAREAGLDSTDAYQGWQAGLAGHELDVEVLTLYSRQVLSVQDRQARGRVLKWSGEAAVMVAASPLAVVDMLLVLWRNLKMIEDITGCYGIRLGYWSRLRLLRRILHHMLYVGVSEAAIDMGMDLLGLELAGRLSARAGQGVGAGLLTARLGLQTISLCRPVPWQGDERKQLGGIRKALFDKVSRMLTGNRG</sequence>
<evidence type="ECO:0000313" key="10">
    <source>
        <dbReference type="Proteomes" id="UP001500795"/>
    </source>
</evidence>
<evidence type="ECO:0000256" key="6">
    <source>
        <dbReference type="ARBA" id="ARBA00022989"/>
    </source>
</evidence>
<keyword evidence="6 8" id="KW-1133">Transmembrane helix</keyword>
<dbReference type="Proteomes" id="UP001500795">
    <property type="component" value="Unassembled WGS sequence"/>
</dbReference>
<dbReference type="EMBL" id="BAABCX010000001">
    <property type="protein sequence ID" value="GAA3526755.1"/>
    <property type="molecule type" value="Genomic_DNA"/>
</dbReference>
<reference evidence="10" key="1">
    <citation type="journal article" date="2019" name="Int. J. Syst. Evol. Microbiol.">
        <title>The Global Catalogue of Microorganisms (GCM) 10K type strain sequencing project: providing services to taxonomists for standard genome sequencing and annotation.</title>
        <authorList>
            <consortium name="The Broad Institute Genomics Platform"/>
            <consortium name="The Broad Institute Genome Sequencing Center for Infectious Disease"/>
            <person name="Wu L."/>
            <person name="Ma J."/>
        </authorList>
    </citation>
    <scope>NUCLEOTIDE SEQUENCE [LARGE SCALE GENOMIC DNA]</scope>
    <source>
        <strain evidence="10">JCM 17110</strain>
    </source>
</reference>
<name>A0ABP6V4D3_9GAMM</name>
<accession>A0ABP6V4D3</accession>
<evidence type="ECO:0000256" key="7">
    <source>
        <dbReference type="ARBA" id="ARBA00023136"/>
    </source>
</evidence>
<dbReference type="PANTHER" id="PTHR39342">
    <property type="entry name" value="UPF0283 MEMBRANE PROTEIN YCJF"/>
    <property type="match status" value="1"/>
</dbReference>
<evidence type="ECO:0000256" key="3">
    <source>
        <dbReference type="ARBA" id="ARBA00022475"/>
    </source>
</evidence>